<gene>
    <name evidence="2" type="ORF">DS421_19g650730</name>
</gene>
<accession>A0A6B9VAE7</accession>
<evidence type="ECO:0000313" key="3">
    <source>
        <dbReference type="Proteomes" id="UP000464620"/>
    </source>
</evidence>
<proteinExistence type="predicted"/>
<name>A0A6B9VAE7_ARAHY</name>
<dbReference type="AlphaFoldDB" id="A0A6B9VAE7"/>
<organism evidence="2 3">
    <name type="scientific">Arachis hypogaea</name>
    <name type="common">Peanut</name>
    <dbReference type="NCBI Taxonomy" id="3818"/>
    <lineage>
        <taxon>Eukaryota</taxon>
        <taxon>Viridiplantae</taxon>
        <taxon>Streptophyta</taxon>
        <taxon>Embryophyta</taxon>
        <taxon>Tracheophyta</taxon>
        <taxon>Spermatophyta</taxon>
        <taxon>Magnoliopsida</taxon>
        <taxon>eudicotyledons</taxon>
        <taxon>Gunneridae</taxon>
        <taxon>Pentapetalae</taxon>
        <taxon>rosids</taxon>
        <taxon>fabids</taxon>
        <taxon>Fabales</taxon>
        <taxon>Fabaceae</taxon>
        <taxon>Papilionoideae</taxon>
        <taxon>50 kb inversion clade</taxon>
        <taxon>dalbergioids sensu lato</taxon>
        <taxon>Dalbergieae</taxon>
        <taxon>Pterocarpus clade</taxon>
        <taxon>Arachis</taxon>
    </lineage>
</organism>
<feature type="compositionally biased region" description="Polar residues" evidence="1">
    <location>
        <begin position="28"/>
        <end position="39"/>
    </location>
</feature>
<sequence length="72" mass="8211">MLGRTEAADDRSYAPTFRRQGRQKLQTDHPTMTMATEASSGDGGNDWWPLPVPIVVRTVEWRRSCWLQPSAH</sequence>
<dbReference type="EMBL" id="CP031001">
    <property type="protein sequence ID" value="QHN77218.1"/>
    <property type="molecule type" value="Genomic_DNA"/>
</dbReference>
<feature type="region of interest" description="Disordered" evidence="1">
    <location>
        <begin position="1"/>
        <end position="47"/>
    </location>
</feature>
<dbReference type="Proteomes" id="UP000464620">
    <property type="component" value="Chromosome B09"/>
</dbReference>
<evidence type="ECO:0000313" key="2">
    <source>
        <dbReference type="EMBL" id="QHN77218.1"/>
    </source>
</evidence>
<feature type="compositionally biased region" description="Basic and acidic residues" evidence="1">
    <location>
        <begin position="1"/>
        <end position="12"/>
    </location>
</feature>
<evidence type="ECO:0000256" key="1">
    <source>
        <dbReference type="SAM" id="MobiDB-lite"/>
    </source>
</evidence>
<reference evidence="2 3" key="1">
    <citation type="submission" date="2020-01" db="EMBL/GenBank/DDBJ databases">
        <title>Genome sequence of Arachis hypogaea, cultivar Shitouqi.</title>
        <authorList>
            <person name="Zhuang W."/>
            <person name="Chen H."/>
            <person name="Varshney R."/>
            <person name="Wang D."/>
            <person name="Ming R."/>
        </authorList>
    </citation>
    <scope>NUCLEOTIDE SEQUENCE [LARGE SCALE GENOMIC DNA]</scope>
    <source>
        <tissue evidence="2">Young leaf</tissue>
    </source>
</reference>
<protein>
    <submittedName>
        <fullName evidence="2">Uncharacterized protein</fullName>
    </submittedName>
</protein>